<name>E2B1I5_CAMFO</name>
<accession>E2B1I5</accession>
<feature type="compositionally biased region" description="Basic residues" evidence="2">
    <location>
        <begin position="1"/>
        <end position="10"/>
    </location>
</feature>
<sequence length="88" mass="9720">MAQGKLKVKTKLPASVKTKANKAKKGPAIQKRGNAPVQPKKTKLQEVQKLKKVISKAVNSTIEDELRERALEGKKTLVKKNTSKTQKT</sequence>
<dbReference type="AlphaFoldDB" id="E2B1I5"/>
<reference evidence="3 4" key="1">
    <citation type="journal article" date="2010" name="Science">
        <title>Genomic comparison of the ants Camponotus floridanus and Harpegnathos saltator.</title>
        <authorList>
            <person name="Bonasio R."/>
            <person name="Zhang G."/>
            <person name="Ye C."/>
            <person name="Mutti N.S."/>
            <person name="Fang X."/>
            <person name="Qin N."/>
            <person name="Donahue G."/>
            <person name="Yang P."/>
            <person name="Li Q."/>
            <person name="Li C."/>
            <person name="Zhang P."/>
            <person name="Huang Z."/>
            <person name="Berger S.L."/>
            <person name="Reinberg D."/>
            <person name="Wang J."/>
            <person name="Liebig J."/>
        </authorList>
    </citation>
    <scope>NUCLEOTIDE SEQUENCE [LARGE SCALE GENOMIC DNA]</scope>
    <source>
        <strain evidence="4">C129</strain>
    </source>
</reference>
<protein>
    <submittedName>
        <fullName evidence="3">Uncharacterized protein</fullName>
    </submittedName>
</protein>
<gene>
    <name evidence="3" type="ORF">EAG_01915</name>
</gene>
<dbReference type="Proteomes" id="UP000000311">
    <property type="component" value="Unassembled WGS sequence"/>
</dbReference>
<dbReference type="PANTHER" id="PTHR16967">
    <property type="entry name" value="LEYDIG CELL TUMOR 10 KDA PROTEIN HOMOLOG"/>
    <property type="match status" value="1"/>
</dbReference>
<evidence type="ECO:0000313" key="3">
    <source>
        <dbReference type="EMBL" id="EFN60442.1"/>
    </source>
</evidence>
<proteinExistence type="inferred from homology"/>
<evidence type="ECO:0000256" key="2">
    <source>
        <dbReference type="SAM" id="MobiDB-lite"/>
    </source>
</evidence>
<dbReference type="InParanoid" id="E2B1I5"/>
<dbReference type="OMA" id="KHHSTQA"/>
<feature type="region of interest" description="Disordered" evidence="2">
    <location>
        <begin position="1"/>
        <end position="44"/>
    </location>
</feature>
<dbReference type="PANTHER" id="PTHR16967:SF1">
    <property type="entry name" value="LEYDIG CELL TUMOR 10 KDA PROTEIN HOMOLOG"/>
    <property type="match status" value="1"/>
</dbReference>
<dbReference type="STRING" id="104421.E2B1I5"/>
<dbReference type="EMBL" id="GL444934">
    <property type="protein sequence ID" value="EFN60442.1"/>
    <property type="molecule type" value="Genomic_DNA"/>
</dbReference>
<evidence type="ECO:0000256" key="1">
    <source>
        <dbReference type="ARBA" id="ARBA00006802"/>
    </source>
</evidence>
<dbReference type="FunCoup" id="E2B1I5">
    <property type="interactions" value="2"/>
</dbReference>
<keyword evidence="4" id="KW-1185">Reference proteome</keyword>
<evidence type="ECO:0000313" key="4">
    <source>
        <dbReference type="Proteomes" id="UP000000311"/>
    </source>
</evidence>
<dbReference type="Pfam" id="PF09495">
    <property type="entry name" value="DUF2462"/>
    <property type="match status" value="1"/>
</dbReference>
<comment type="similarity">
    <text evidence="1">Belongs to the UPF0390 family.</text>
</comment>
<organism evidence="4">
    <name type="scientific">Camponotus floridanus</name>
    <name type="common">Florida carpenter ant</name>
    <dbReference type="NCBI Taxonomy" id="104421"/>
    <lineage>
        <taxon>Eukaryota</taxon>
        <taxon>Metazoa</taxon>
        <taxon>Ecdysozoa</taxon>
        <taxon>Arthropoda</taxon>
        <taxon>Hexapoda</taxon>
        <taxon>Insecta</taxon>
        <taxon>Pterygota</taxon>
        <taxon>Neoptera</taxon>
        <taxon>Endopterygota</taxon>
        <taxon>Hymenoptera</taxon>
        <taxon>Apocrita</taxon>
        <taxon>Aculeata</taxon>
        <taxon>Formicoidea</taxon>
        <taxon>Formicidae</taxon>
        <taxon>Formicinae</taxon>
        <taxon>Camponotus</taxon>
    </lineage>
</organism>
<dbReference type="InterPro" id="IPR019034">
    <property type="entry name" value="UPF0390"/>
</dbReference>